<gene>
    <name evidence="3" type="ORF">XpopCFBP1817_19840</name>
</gene>
<dbReference type="Gene3D" id="3.90.245.10">
    <property type="entry name" value="Ribonucleoside hydrolase-like"/>
    <property type="match status" value="1"/>
</dbReference>
<name>A0A2S7E6P2_9XANT</name>
<organism evidence="3 4">
    <name type="scientific">Xanthomonas populi</name>
    <dbReference type="NCBI Taxonomy" id="53414"/>
    <lineage>
        <taxon>Bacteria</taxon>
        <taxon>Pseudomonadati</taxon>
        <taxon>Pseudomonadota</taxon>
        <taxon>Gammaproteobacteria</taxon>
        <taxon>Lysobacterales</taxon>
        <taxon>Lysobacteraceae</taxon>
        <taxon>Xanthomonas</taxon>
    </lineage>
</organism>
<evidence type="ECO:0000313" key="4">
    <source>
        <dbReference type="Proteomes" id="UP000239939"/>
    </source>
</evidence>
<dbReference type="SUPFAM" id="SSF53590">
    <property type="entry name" value="Nucleoside hydrolase"/>
    <property type="match status" value="1"/>
</dbReference>
<reference evidence="4" key="1">
    <citation type="submission" date="2016-08" db="EMBL/GenBank/DDBJ databases">
        <authorList>
            <person name="Merda D."/>
            <person name="Briand M."/>
            <person name="Taghouti G."/>
            <person name="Carrere S."/>
            <person name="Gouzy J."/>
            <person name="Portier P."/>
            <person name="Jacques M.-A."/>
            <person name="Fischer-Le Saux M."/>
        </authorList>
    </citation>
    <scope>NUCLEOTIDE SEQUENCE [LARGE SCALE GENOMIC DNA]</scope>
    <source>
        <strain evidence="4">CFBP1817</strain>
    </source>
</reference>
<dbReference type="Pfam" id="PF01156">
    <property type="entry name" value="IU_nuc_hydro"/>
    <property type="match status" value="1"/>
</dbReference>
<dbReference type="CDD" id="cd02652">
    <property type="entry name" value="nuc_hydro_2"/>
    <property type="match status" value="1"/>
</dbReference>
<dbReference type="InterPro" id="IPR036452">
    <property type="entry name" value="Ribo_hydro-like"/>
</dbReference>
<accession>A0A2S7E6P2</accession>
<dbReference type="InterPro" id="IPR001910">
    <property type="entry name" value="Inosine/uridine_hydrolase_dom"/>
</dbReference>
<protein>
    <submittedName>
        <fullName evidence="3">Type III secretion system effector protein</fullName>
    </submittedName>
</protein>
<dbReference type="RefSeq" id="WP_128418433.1">
    <property type="nucleotide sequence ID" value="NZ_MDEJ01000230.1"/>
</dbReference>
<dbReference type="NCBIfam" id="NF041355">
    <property type="entry name" value="XopQ"/>
    <property type="match status" value="1"/>
</dbReference>
<dbReference type="GO" id="GO:0016799">
    <property type="term" value="F:hydrolase activity, hydrolyzing N-glycosyl compounds"/>
    <property type="evidence" value="ECO:0007669"/>
    <property type="project" value="InterPro"/>
</dbReference>
<sequence>MDSIRHQPKTAIDPSAQHAHQNAGERAATASSAGTQLSRPHSSDGVLQALPQRSLPGAAVRKRSRSAPPVTTAQRRMLAELGAEADKGLTPDEAAVLRELTFHTPATPCDTVLFTDPNKDPDDVAAYTIGKQLQVAGFVRLTDVAVTLGAASVREQRARLAKGVFNRLHLPDVRVSRGQDYPISAKQAKDHDKFLQEGHALRAESGEICGNSLQAMQDRLVQAPQGLSMVVIAGMTDANALADAYPALVAERVKTITIMGGVEPAKDADGYVQPDTRAYNNATDLHAARGLYRKAQQLHIPLRIVTKEAAYKTAVSPLFYESLAKSGHCVGKYLKDVQKNALNGLWDGIQAGRLPGLDAAWFFRTFTADALPQTNSPQDGAKQAIAFDQIWPNVTKLNLYDPLTLLAAVPGAAGMLFTPRQIHTDGLSVVELVSEKQVKHPEKAKLLMSALAKAALASKKEE</sequence>
<evidence type="ECO:0000313" key="3">
    <source>
        <dbReference type="EMBL" id="PPU85784.1"/>
    </source>
</evidence>
<feature type="domain" description="Inosine/uridine-preferring nucleoside hydrolase" evidence="2">
    <location>
        <begin position="113"/>
        <end position="409"/>
    </location>
</feature>
<feature type="compositionally biased region" description="Polar residues" evidence="1">
    <location>
        <begin position="29"/>
        <end position="40"/>
    </location>
</feature>
<evidence type="ECO:0000259" key="2">
    <source>
        <dbReference type="Pfam" id="PF01156"/>
    </source>
</evidence>
<proteinExistence type="predicted"/>
<dbReference type="OrthoDB" id="6004891at2"/>
<feature type="region of interest" description="Disordered" evidence="1">
    <location>
        <begin position="1"/>
        <end position="73"/>
    </location>
</feature>
<evidence type="ECO:0000256" key="1">
    <source>
        <dbReference type="SAM" id="MobiDB-lite"/>
    </source>
</evidence>
<comment type="caution">
    <text evidence="3">The sequence shown here is derived from an EMBL/GenBank/DDBJ whole genome shotgun (WGS) entry which is preliminary data.</text>
</comment>
<dbReference type="AlphaFoldDB" id="A0A2S7E6P2"/>
<dbReference type="EMBL" id="MDEJ01000230">
    <property type="protein sequence ID" value="PPU85784.1"/>
    <property type="molecule type" value="Genomic_DNA"/>
</dbReference>
<dbReference type="Proteomes" id="UP000239939">
    <property type="component" value="Unassembled WGS sequence"/>
</dbReference>
<keyword evidence="4" id="KW-1185">Reference proteome</keyword>